<name>A0A8T8SDJ9_9BASI</name>
<reference evidence="5" key="1">
    <citation type="submission" date="2016-04" db="EMBL/GenBank/DDBJ databases">
        <authorList>
            <person name="Nguyen H.D."/>
            <person name="Kesanakurti P."/>
            <person name="Cullis J."/>
            <person name="Levesque C.A."/>
            <person name="Hambleton S."/>
        </authorList>
    </citation>
    <scope>NUCLEOTIDE SEQUENCE</scope>
    <source>
        <strain evidence="5">DAOMC 238032</strain>
    </source>
</reference>
<feature type="domain" description="TonB-dependent receptor-like beta-barrel" evidence="4">
    <location>
        <begin position="24"/>
        <end position="419"/>
    </location>
</feature>
<dbReference type="InterPro" id="IPR036942">
    <property type="entry name" value="Beta-barrel_TonB_sf"/>
</dbReference>
<dbReference type="PANTHER" id="PTHR47234">
    <property type="match status" value="1"/>
</dbReference>
<dbReference type="Pfam" id="PF00593">
    <property type="entry name" value="TonB_dep_Rec_b-barrel"/>
    <property type="match status" value="1"/>
</dbReference>
<comment type="subcellular location">
    <subcellularLocation>
        <location evidence="1">Cell outer membrane</location>
    </subcellularLocation>
</comment>
<keyword evidence="2" id="KW-0472">Membrane</keyword>
<comment type="caution">
    <text evidence="5">The sequence shown here is derived from an EMBL/GenBank/DDBJ whole genome shotgun (WGS) entry which is preliminary data.</text>
</comment>
<dbReference type="SUPFAM" id="SSF56935">
    <property type="entry name" value="Porins"/>
    <property type="match status" value="1"/>
</dbReference>
<organism evidence="5 6">
    <name type="scientific">Tilletia caries</name>
    <name type="common">wheat bunt fungus</name>
    <dbReference type="NCBI Taxonomy" id="13290"/>
    <lineage>
        <taxon>Eukaryota</taxon>
        <taxon>Fungi</taxon>
        <taxon>Dikarya</taxon>
        <taxon>Basidiomycota</taxon>
        <taxon>Ustilaginomycotina</taxon>
        <taxon>Exobasidiomycetes</taxon>
        <taxon>Tilletiales</taxon>
        <taxon>Tilletiaceae</taxon>
        <taxon>Tilletia</taxon>
    </lineage>
</organism>
<dbReference type="Gene3D" id="2.40.170.20">
    <property type="entry name" value="TonB-dependent receptor, beta-barrel domain"/>
    <property type="match status" value="1"/>
</dbReference>
<dbReference type="InterPro" id="IPR000531">
    <property type="entry name" value="Beta-barrel_TonB"/>
</dbReference>
<evidence type="ECO:0000256" key="3">
    <source>
        <dbReference type="ARBA" id="ARBA00023237"/>
    </source>
</evidence>
<accession>A0A8T8SDJ9</accession>
<sequence>TSTTNTKQQLLQGLISGSLFDLPAGAVKLAAGVEFRRDQIDFRPSYVWEQALGFFASQFSPVKKSNEVKEGFAELLVPILKDKPFFHSLEVEGAYRRSDYQRAGTVDSWKLGGVWAPVDDIRFRVTRARAVRAPSLGELFDPGSRGAFGLSDPCDPDLLGAGTANRRANCASLGLDPVTFNPNTRRVTTLVFTTGNEDLNVEKANTLTIGGVFTPSFIPGLSVSADYYRIKLAGGISRIGPQTTLNNCVDLPTLNNQFCDFVSRQADGNIAEVKDSYVNVAGFNVEGIDFEASYRTRLSDIFGGGDKGTLTLRAVASRLLENVFIDRDLVSGVETPFDNAGEADNPKLRMSLSANWQLGSVQANWGSRYISGTVTDNDLANPQEDVGSFYHIPSLWLHDASLSYDTPMGLRLTAGVRNVFNTGPRDHPLTERGSSAYDDVVGRLFFFGAKIRFGGN</sequence>
<evidence type="ECO:0000256" key="1">
    <source>
        <dbReference type="ARBA" id="ARBA00004442"/>
    </source>
</evidence>
<evidence type="ECO:0000313" key="5">
    <source>
        <dbReference type="EMBL" id="KAE8237386.1"/>
    </source>
</evidence>
<reference evidence="5" key="2">
    <citation type="journal article" date="2019" name="IMA Fungus">
        <title>Genome sequencing and comparison of five Tilletia species to identify candidate genes for the detection of regulated species infecting wheat.</title>
        <authorList>
            <person name="Nguyen H.D.T."/>
            <person name="Sultana T."/>
            <person name="Kesanakurti P."/>
            <person name="Hambleton S."/>
        </authorList>
    </citation>
    <scope>NUCLEOTIDE SEQUENCE</scope>
    <source>
        <strain evidence="5">DAOMC 238032</strain>
    </source>
</reference>
<dbReference type="PANTHER" id="PTHR47234:SF2">
    <property type="entry name" value="TONB-DEPENDENT RECEPTOR"/>
    <property type="match status" value="1"/>
</dbReference>
<dbReference type="Proteomes" id="UP000077671">
    <property type="component" value="Unassembled WGS sequence"/>
</dbReference>
<feature type="non-terminal residue" evidence="5">
    <location>
        <position position="1"/>
    </location>
</feature>
<evidence type="ECO:0000313" key="6">
    <source>
        <dbReference type="Proteomes" id="UP000077671"/>
    </source>
</evidence>
<dbReference type="EMBL" id="LWDD02003341">
    <property type="protein sequence ID" value="KAE8237386.1"/>
    <property type="molecule type" value="Genomic_DNA"/>
</dbReference>
<gene>
    <name evidence="5" type="ORF">A4X03_0g9133</name>
</gene>
<dbReference type="AlphaFoldDB" id="A0A8T8SDJ9"/>
<proteinExistence type="predicted"/>
<evidence type="ECO:0000259" key="4">
    <source>
        <dbReference type="Pfam" id="PF00593"/>
    </source>
</evidence>
<protein>
    <recommendedName>
        <fullName evidence="4">TonB-dependent receptor-like beta-barrel domain-containing protein</fullName>
    </recommendedName>
</protein>
<keyword evidence="3" id="KW-0998">Cell outer membrane</keyword>
<evidence type="ECO:0000256" key="2">
    <source>
        <dbReference type="ARBA" id="ARBA00023136"/>
    </source>
</evidence>